<organism evidence="1 2">
    <name type="scientific">Runella salmonicolor</name>
    <dbReference type="NCBI Taxonomy" id="2950278"/>
    <lineage>
        <taxon>Bacteria</taxon>
        <taxon>Pseudomonadati</taxon>
        <taxon>Bacteroidota</taxon>
        <taxon>Cytophagia</taxon>
        <taxon>Cytophagales</taxon>
        <taxon>Spirosomataceae</taxon>
        <taxon>Runella</taxon>
    </lineage>
</organism>
<accession>A0ABT1FVL1</accession>
<dbReference type="Proteomes" id="UP001204772">
    <property type="component" value="Unassembled WGS sequence"/>
</dbReference>
<comment type="caution">
    <text evidence="1">The sequence shown here is derived from an EMBL/GenBank/DDBJ whole genome shotgun (WGS) entry which is preliminary data.</text>
</comment>
<protein>
    <submittedName>
        <fullName evidence="1">Uncharacterized protein</fullName>
    </submittedName>
</protein>
<name>A0ABT1FVL1_9BACT</name>
<dbReference type="RefSeq" id="WP_253530664.1">
    <property type="nucleotide sequence ID" value="NZ_JAMZEL010000009.1"/>
</dbReference>
<gene>
    <name evidence="1" type="ORF">NCI00_20400</name>
</gene>
<keyword evidence="2" id="KW-1185">Reference proteome</keyword>
<dbReference type="EMBL" id="JAMZEL010000009">
    <property type="protein sequence ID" value="MCP1384808.1"/>
    <property type="molecule type" value="Genomic_DNA"/>
</dbReference>
<proteinExistence type="predicted"/>
<sequence length="605" mass="67358">MRKYLDNVPIDEPQGMAGLYLEKPRSNRFGGQLRVNIGRVKNVGKARGIGEIQIIEPVAIAILSSAYEKYSVDASVKFQLEDNDGSKLIDSEINMSNFRDKPDGWSVTLRDSGDVETLDLQADTVVSITPTTEFELKPINLAQAVTHTINPDLARVARKTITSQNPTHFPAWKAASSKADATGTPQSVNDILKEQPVWVNSTGDEKRVYVTARLSIEHRSSSALSGQIMLYVISGVGTTSYPIVDVVLGSTLTSVTYAIEKEITVPQNGQVFIKINYSGSSFDYEFNYQDDSYLCINPDNTVPSSTVKGFYAIDALRAIAAKIAPNLVIKNDFVPLESMWITNGYNLRGVKQDLKVSFGAIWDDLNKLFNLMINRVSENEIIIVSRDAYIDNLDDGVLMQDVNYYEFGPSSLLVSRVRVGFKKWQSYTPTGNEEIYGNEDYSTGLTKIDNILDLECTTLCASEKLMEAVRRKQFEVGGDRSDKDEENDEQIFVKSTYAFPIDTHQQLKNWGGRWSASNVILTKTSGRPNNLAQSIQYTSKQFTGRAVKLQGNLTSRQWVILSDTITFYARNRKVKVFINNASYRPGAAGSGSDFNTIIEGLELKI</sequence>
<reference evidence="1 2" key="1">
    <citation type="submission" date="2022-06" db="EMBL/GenBank/DDBJ databases">
        <title>Runella sp. S5 genome sequencing.</title>
        <authorList>
            <person name="Park S."/>
        </authorList>
    </citation>
    <scope>NUCLEOTIDE SEQUENCE [LARGE SCALE GENOMIC DNA]</scope>
    <source>
        <strain evidence="1 2">S5</strain>
    </source>
</reference>
<evidence type="ECO:0000313" key="1">
    <source>
        <dbReference type="EMBL" id="MCP1384808.1"/>
    </source>
</evidence>
<evidence type="ECO:0000313" key="2">
    <source>
        <dbReference type="Proteomes" id="UP001204772"/>
    </source>
</evidence>